<sequence>MPIKYILVNGMEQPSQPIYDPYTYRKEIATLGYWDGLVHLVNCILGGGILSGPYGFKRVGWVVGLLVSAIVMMLIVYSFRLLVKCINEICRRRRVPYMQFGKAMMECVIEGPSWMQRYKKSASIYVSSFLVIFHFGVGIMYIELATESVKDIIIYWLGYIDYKLVMLFLAPFLIAITMIKKLKSLVPVSVVSNITVLISIAMIAYYMIADTTRPFSELLMFNELTYIPLYIGLVLLSNSSLGVLLAIEAEMKDPARYLGPFGCLNVGMSLLYVLFALFSMCGYWCYGDITFFYVIDNIPEEEVVPNVSKIFHALAIFFTYPLQIYPVVSIIWTHRMAALFPPEAQPIFETSFRVMIVAITMFASLTIPHFDIIISLISSVCLCVLGISLPGIMDMCLRYPNNYGPCHIAQVRDIFLICFGVTACLAGIVNAGVSIYYRYTGEVRV</sequence>
<evidence type="ECO:0000259" key="6">
    <source>
        <dbReference type="Pfam" id="PF01490"/>
    </source>
</evidence>
<dbReference type="PANTHER" id="PTHR22950:SF340">
    <property type="entry name" value="AMINO ACID TRANSPORTER TRANSMEMBRANE DOMAIN-CONTAINING PROTEIN-RELATED"/>
    <property type="match status" value="1"/>
</dbReference>
<keyword evidence="4 5" id="KW-0472">Membrane</keyword>
<feature type="transmembrane region" description="Helical" evidence="5">
    <location>
        <begin position="414"/>
        <end position="437"/>
    </location>
</feature>
<feature type="transmembrane region" description="Helical" evidence="5">
    <location>
        <begin position="310"/>
        <end position="334"/>
    </location>
</feature>
<keyword evidence="2 5" id="KW-0812">Transmembrane</keyword>
<name>A0A1B0C7B0_9MUSC</name>
<feature type="transmembrane region" description="Helical" evidence="5">
    <location>
        <begin position="229"/>
        <end position="249"/>
    </location>
</feature>
<dbReference type="InterPro" id="IPR013057">
    <property type="entry name" value="AA_transpt_TM"/>
</dbReference>
<reference evidence="8" key="1">
    <citation type="submission" date="2015-01" db="EMBL/GenBank/DDBJ databases">
        <authorList>
            <person name="Aksoy S."/>
            <person name="Warren W."/>
            <person name="Wilson R.K."/>
        </authorList>
    </citation>
    <scope>NUCLEOTIDE SEQUENCE [LARGE SCALE GENOMIC DNA]</scope>
    <source>
        <strain evidence="8">IAEA</strain>
    </source>
</reference>
<feature type="transmembrane region" description="Helical" evidence="5">
    <location>
        <begin position="59"/>
        <end position="83"/>
    </location>
</feature>
<dbReference type="Proteomes" id="UP000092460">
    <property type="component" value="Unassembled WGS sequence"/>
</dbReference>
<reference evidence="7" key="2">
    <citation type="submission" date="2020-05" db="UniProtKB">
        <authorList>
            <consortium name="EnsemblMetazoa"/>
        </authorList>
    </citation>
    <scope>IDENTIFICATION</scope>
    <source>
        <strain evidence="7">IAEA</strain>
    </source>
</reference>
<dbReference type="GO" id="GO:0015179">
    <property type="term" value="F:L-amino acid transmembrane transporter activity"/>
    <property type="evidence" value="ECO:0007669"/>
    <property type="project" value="TreeGrafter"/>
</dbReference>
<proteinExistence type="predicted"/>
<evidence type="ECO:0000256" key="4">
    <source>
        <dbReference type="ARBA" id="ARBA00023136"/>
    </source>
</evidence>
<feature type="transmembrane region" description="Helical" evidence="5">
    <location>
        <begin position="188"/>
        <end position="209"/>
    </location>
</feature>
<evidence type="ECO:0000313" key="7">
    <source>
        <dbReference type="EnsemblMetazoa" id="GPPI051138-PA"/>
    </source>
</evidence>
<keyword evidence="8" id="KW-1185">Reference proteome</keyword>
<dbReference type="AlphaFoldDB" id="A0A1B0C7B0"/>
<keyword evidence="3 5" id="KW-1133">Transmembrane helix</keyword>
<dbReference type="STRING" id="67801.A0A1B0C7B0"/>
<evidence type="ECO:0000256" key="2">
    <source>
        <dbReference type="ARBA" id="ARBA00022692"/>
    </source>
</evidence>
<accession>A0A1B0C7B0</accession>
<evidence type="ECO:0000313" key="8">
    <source>
        <dbReference type="Proteomes" id="UP000092460"/>
    </source>
</evidence>
<feature type="domain" description="Amino acid transporter transmembrane" evidence="6">
    <location>
        <begin position="31"/>
        <end position="430"/>
    </location>
</feature>
<dbReference type="Pfam" id="PF01490">
    <property type="entry name" value="Aa_trans"/>
    <property type="match status" value="1"/>
</dbReference>
<feature type="transmembrane region" description="Helical" evidence="5">
    <location>
        <begin position="270"/>
        <end position="295"/>
    </location>
</feature>
<dbReference type="PANTHER" id="PTHR22950">
    <property type="entry name" value="AMINO ACID TRANSPORTER"/>
    <property type="match status" value="1"/>
</dbReference>
<feature type="transmembrane region" description="Helical" evidence="5">
    <location>
        <begin position="373"/>
        <end position="393"/>
    </location>
</feature>
<feature type="transmembrane region" description="Helical" evidence="5">
    <location>
        <begin position="122"/>
        <end position="142"/>
    </location>
</feature>
<evidence type="ECO:0000256" key="3">
    <source>
        <dbReference type="ARBA" id="ARBA00022989"/>
    </source>
</evidence>
<organism evidence="7 8">
    <name type="scientific">Glossina palpalis gambiensis</name>
    <dbReference type="NCBI Taxonomy" id="67801"/>
    <lineage>
        <taxon>Eukaryota</taxon>
        <taxon>Metazoa</taxon>
        <taxon>Ecdysozoa</taxon>
        <taxon>Arthropoda</taxon>
        <taxon>Hexapoda</taxon>
        <taxon>Insecta</taxon>
        <taxon>Pterygota</taxon>
        <taxon>Neoptera</taxon>
        <taxon>Endopterygota</taxon>
        <taxon>Diptera</taxon>
        <taxon>Brachycera</taxon>
        <taxon>Muscomorpha</taxon>
        <taxon>Hippoboscoidea</taxon>
        <taxon>Glossinidae</taxon>
        <taxon>Glossina</taxon>
    </lineage>
</organism>
<dbReference type="GO" id="GO:0005774">
    <property type="term" value="C:vacuolar membrane"/>
    <property type="evidence" value="ECO:0007669"/>
    <property type="project" value="TreeGrafter"/>
</dbReference>
<evidence type="ECO:0000256" key="1">
    <source>
        <dbReference type="ARBA" id="ARBA00004141"/>
    </source>
</evidence>
<dbReference type="VEuPathDB" id="VectorBase:GPPI051138"/>
<comment type="subcellular location">
    <subcellularLocation>
        <location evidence="1">Membrane</location>
        <topology evidence="1">Multi-pass membrane protein</topology>
    </subcellularLocation>
</comment>
<feature type="transmembrane region" description="Helical" evidence="5">
    <location>
        <begin position="346"/>
        <end position="367"/>
    </location>
</feature>
<dbReference type="EMBL" id="JXJN01027980">
    <property type="status" value="NOT_ANNOTATED_CDS"/>
    <property type="molecule type" value="Genomic_DNA"/>
</dbReference>
<dbReference type="EMBL" id="JXJN01027981">
    <property type="status" value="NOT_ANNOTATED_CDS"/>
    <property type="molecule type" value="Genomic_DNA"/>
</dbReference>
<dbReference type="EnsemblMetazoa" id="GPPI051138-RA">
    <property type="protein sequence ID" value="GPPI051138-PA"/>
    <property type="gene ID" value="GPPI051138"/>
</dbReference>
<evidence type="ECO:0000256" key="5">
    <source>
        <dbReference type="SAM" id="Phobius"/>
    </source>
</evidence>
<feature type="transmembrane region" description="Helical" evidence="5">
    <location>
        <begin position="154"/>
        <end position="176"/>
    </location>
</feature>
<protein>
    <recommendedName>
        <fullName evidence="6">Amino acid transporter transmembrane domain-containing protein</fullName>
    </recommendedName>
</protein>